<feature type="region of interest" description="Disordered" evidence="1">
    <location>
        <begin position="372"/>
        <end position="399"/>
    </location>
</feature>
<keyword evidence="2" id="KW-0472">Membrane</keyword>
<evidence type="ECO:0000313" key="3">
    <source>
        <dbReference type="EMBL" id="KAG9341391.1"/>
    </source>
</evidence>
<comment type="caution">
    <text evidence="3">The sequence shown here is derived from an EMBL/GenBank/DDBJ whole genome shotgun (WGS) entry which is preliminary data.</text>
</comment>
<proteinExistence type="predicted"/>
<evidence type="ECO:0000313" key="4">
    <source>
        <dbReference type="Proteomes" id="UP000824540"/>
    </source>
</evidence>
<feature type="region of interest" description="Disordered" evidence="1">
    <location>
        <begin position="134"/>
        <end position="159"/>
    </location>
</feature>
<reference evidence="3" key="1">
    <citation type="thesis" date="2021" institute="BYU ScholarsArchive" country="Provo, UT, USA">
        <title>Applications of and Algorithms for Genome Assembly and Genomic Analyses with an Emphasis on Marine Teleosts.</title>
        <authorList>
            <person name="Pickett B.D."/>
        </authorList>
    </citation>
    <scope>NUCLEOTIDE SEQUENCE</scope>
    <source>
        <strain evidence="3">HI-2016</strain>
    </source>
</reference>
<name>A0A8T2NQM5_9TELE</name>
<feature type="region of interest" description="Disordered" evidence="1">
    <location>
        <begin position="257"/>
        <end position="276"/>
    </location>
</feature>
<organism evidence="3 4">
    <name type="scientific">Albula glossodonta</name>
    <name type="common">roundjaw bonefish</name>
    <dbReference type="NCBI Taxonomy" id="121402"/>
    <lineage>
        <taxon>Eukaryota</taxon>
        <taxon>Metazoa</taxon>
        <taxon>Chordata</taxon>
        <taxon>Craniata</taxon>
        <taxon>Vertebrata</taxon>
        <taxon>Euteleostomi</taxon>
        <taxon>Actinopterygii</taxon>
        <taxon>Neopterygii</taxon>
        <taxon>Teleostei</taxon>
        <taxon>Albuliformes</taxon>
        <taxon>Albulidae</taxon>
        <taxon>Albula</taxon>
    </lineage>
</organism>
<feature type="compositionally biased region" description="Polar residues" evidence="1">
    <location>
        <begin position="206"/>
        <end position="219"/>
    </location>
</feature>
<accession>A0A8T2NQM5</accession>
<feature type="compositionally biased region" description="Low complexity" evidence="1">
    <location>
        <begin position="224"/>
        <end position="239"/>
    </location>
</feature>
<feature type="transmembrane region" description="Helical" evidence="2">
    <location>
        <begin position="112"/>
        <end position="128"/>
    </location>
</feature>
<feature type="region of interest" description="Disordered" evidence="1">
    <location>
        <begin position="206"/>
        <end position="239"/>
    </location>
</feature>
<keyword evidence="2" id="KW-0812">Transmembrane</keyword>
<dbReference type="Proteomes" id="UP000824540">
    <property type="component" value="Unassembled WGS sequence"/>
</dbReference>
<keyword evidence="2" id="KW-1133">Transmembrane helix</keyword>
<dbReference type="AlphaFoldDB" id="A0A8T2NQM5"/>
<sequence>MFREKTTKQQLQPTPCYGCWRKWLQNIEQAFQSRHFLHARDVKCVELCEYDNTEPTAITRRLPHSSCGYEHSLHLISVGTSSIHCPGGSCSFTWVWAQNLEKTKTSSRMMEVLLFRSILFLWVLQFGWSRETAPLSSSQPENKPLNPPMSEATASDMAPDKADTASAKARVRKIIGLQKDALDTFWNVVKASLRKVVCEDKSLTMTTSPDAVSGETSTAIDALPGTTPTSTDADSTDGVPLKTSVTTVVTLVTEKGQDAVSTTQRKEDTSLATTPKSTTSLMEIPLSTAPKATDKALVMHAQTHVATMETSMDTFAALSTKIGTVTASKTVPTTTDATSVIKIGSDAASDTPIKEATSVATPIHTVEPSVKTHVNTTTASGTTPISEAAASETTPTNSGAVPAKIQLQLSSQAKFRIQKQLL</sequence>
<protein>
    <submittedName>
        <fullName evidence="3">Uncharacterized protein</fullName>
    </submittedName>
</protein>
<dbReference type="EMBL" id="JAFBMS010000035">
    <property type="protein sequence ID" value="KAG9341391.1"/>
    <property type="molecule type" value="Genomic_DNA"/>
</dbReference>
<evidence type="ECO:0000256" key="2">
    <source>
        <dbReference type="SAM" id="Phobius"/>
    </source>
</evidence>
<evidence type="ECO:0000256" key="1">
    <source>
        <dbReference type="SAM" id="MobiDB-lite"/>
    </source>
</evidence>
<keyword evidence="4" id="KW-1185">Reference proteome</keyword>
<gene>
    <name evidence="3" type="ORF">JZ751_019198</name>
</gene>